<dbReference type="InterPro" id="IPR006016">
    <property type="entry name" value="UspA"/>
</dbReference>
<dbReference type="Pfam" id="PF00582">
    <property type="entry name" value="Usp"/>
    <property type="match status" value="1"/>
</dbReference>
<evidence type="ECO:0000313" key="3">
    <source>
        <dbReference type="EMBL" id="NBG65749.1"/>
    </source>
</evidence>
<dbReference type="PRINTS" id="PR01438">
    <property type="entry name" value="UNVRSLSTRESS"/>
</dbReference>
<protein>
    <submittedName>
        <fullName evidence="3">Universal stress protein</fullName>
    </submittedName>
</protein>
<gene>
    <name evidence="3" type="ORF">GQN54_06440</name>
</gene>
<dbReference type="CDD" id="cd00293">
    <property type="entry name" value="USP-like"/>
    <property type="match status" value="1"/>
</dbReference>
<keyword evidence="4" id="KW-1185">Reference proteome</keyword>
<evidence type="ECO:0000313" key="4">
    <source>
        <dbReference type="Proteomes" id="UP000470771"/>
    </source>
</evidence>
<reference evidence="3 4" key="1">
    <citation type="submission" date="2019-12" db="EMBL/GenBank/DDBJ databases">
        <authorList>
            <person name="Zhao J."/>
        </authorList>
    </citation>
    <scope>NUCLEOTIDE SEQUENCE [LARGE SCALE GENOMIC DNA]</scope>
    <source>
        <strain evidence="3 4">S-15</strain>
    </source>
</reference>
<comment type="caution">
    <text evidence="3">The sequence shown here is derived from an EMBL/GenBank/DDBJ whole genome shotgun (WGS) entry which is preliminary data.</text>
</comment>
<sequence>MKNILVAIEVNNTALMNRMLDAAAQMSKAFNSKCWLIQIAAPDPDFVGYEVGPQYIRDFKAEELREVHRAVQTQTELLKTKGVDAEGLMIQGPTEEMILEEVDKLNIELLILGNKNHGLLHSIFIGSVTDDLIQEAKIPILLIPGEED</sequence>
<feature type="domain" description="UspA" evidence="2">
    <location>
        <begin position="1"/>
        <end position="144"/>
    </location>
</feature>
<comment type="similarity">
    <text evidence="1">Belongs to the universal stress protein A family.</text>
</comment>
<dbReference type="PANTHER" id="PTHR31964:SF113">
    <property type="entry name" value="USPA DOMAIN-CONTAINING PROTEIN"/>
    <property type="match status" value="1"/>
</dbReference>
<evidence type="ECO:0000259" key="2">
    <source>
        <dbReference type="Pfam" id="PF00582"/>
    </source>
</evidence>
<dbReference type="PANTHER" id="PTHR31964">
    <property type="entry name" value="ADENINE NUCLEOTIDE ALPHA HYDROLASES-LIKE SUPERFAMILY PROTEIN"/>
    <property type="match status" value="1"/>
</dbReference>
<organism evidence="3 4">
    <name type="scientific">Acidiluteibacter ferrifornacis</name>
    <dbReference type="NCBI Taxonomy" id="2692424"/>
    <lineage>
        <taxon>Bacteria</taxon>
        <taxon>Pseudomonadati</taxon>
        <taxon>Bacteroidota</taxon>
        <taxon>Flavobacteriia</taxon>
        <taxon>Flavobacteriales</taxon>
        <taxon>Cryomorphaceae</taxon>
        <taxon>Acidiluteibacter</taxon>
    </lineage>
</organism>
<proteinExistence type="inferred from homology"/>
<dbReference type="RefSeq" id="WP_160632688.1">
    <property type="nucleotide sequence ID" value="NZ_WWNE01000005.1"/>
</dbReference>
<dbReference type="AlphaFoldDB" id="A0A6N9NIS6"/>
<dbReference type="Gene3D" id="3.40.50.620">
    <property type="entry name" value="HUPs"/>
    <property type="match status" value="1"/>
</dbReference>
<name>A0A6N9NIS6_9FLAO</name>
<dbReference type="InterPro" id="IPR014729">
    <property type="entry name" value="Rossmann-like_a/b/a_fold"/>
</dbReference>
<dbReference type="SUPFAM" id="SSF52402">
    <property type="entry name" value="Adenine nucleotide alpha hydrolases-like"/>
    <property type="match status" value="1"/>
</dbReference>
<dbReference type="InterPro" id="IPR006015">
    <property type="entry name" value="Universal_stress_UspA"/>
</dbReference>
<accession>A0A6N9NIS6</accession>
<dbReference type="EMBL" id="WWNE01000005">
    <property type="protein sequence ID" value="NBG65749.1"/>
    <property type="molecule type" value="Genomic_DNA"/>
</dbReference>
<dbReference type="Proteomes" id="UP000470771">
    <property type="component" value="Unassembled WGS sequence"/>
</dbReference>
<evidence type="ECO:0000256" key="1">
    <source>
        <dbReference type="ARBA" id="ARBA00008791"/>
    </source>
</evidence>